<evidence type="ECO:0000259" key="1">
    <source>
        <dbReference type="Pfam" id="PF20469"/>
    </source>
</evidence>
<accession>A0ABW6XZG7</accession>
<comment type="caution">
    <text evidence="2">The sequence shown here is derived from an EMBL/GenBank/DDBJ whole genome shotgun (WGS) entry which is preliminary data.</text>
</comment>
<dbReference type="Proteomes" id="UP001602370">
    <property type="component" value="Unassembled WGS sequence"/>
</dbReference>
<organism evidence="2 3">
    <name type="scientific">Streptomyces flavochromogenes</name>
    <dbReference type="NCBI Taxonomy" id="68199"/>
    <lineage>
        <taxon>Bacteria</taxon>
        <taxon>Bacillati</taxon>
        <taxon>Actinomycetota</taxon>
        <taxon>Actinomycetes</taxon>
        <taxon>Kitasatosporales</taxon>
        <taxon>Streptomycetaceae</taxon>
        <taxon>Streptomyces</taxon>
    </lineage>
</organism>
<gene>
    <name evidence="2" type="ORF">ACFY8C_32100</name>
</gene>
<reference evidence="2 3" key="1">
    <citation type="submission" date="2024-10" db="EMBL/GenBank/DDBJ databases">
        <title>The Natural Products Discovery Center: Release of the First 8490 Sequenced Strains for Exploring Actinobacteria Biosynthetic Diversity.</title>
        <authorList>
            <person name="Kalkreuter E."/>
            <person name="Kautsar S.A."/>
            <person name="Yang D."/>
            <person name="Bader C.D."/>
            <person name="Teijaro C.N."/>
            <person name="Fluegel L."/>
            <person name="Davis C.M."/>
            <person name="Simpson J.R."/>
            <person name="Lauterbach L."/>
            <person name="Steele A.D."/>
            <person name="Gui C."/>
            <person name="Meng S."/>
            <person name="Li G."/>
            <person name="Viehrig K."/>
            <person name="Ye F."/>
            <person name="Su P."/>
            <person name="Kiefer A.F."/>
            <person name="Nichols A."/>
            <person name="Cepeda A.J."/>
            <person name="Yan W."/>
            <person name="Fan B."/>
            <person name="Jiang Y."/>
            <person name="Adhikari A."/>
            <person name="Zheng C.-J."/>
            <person name="Schuster L."/>
            <person name="Cowan T.M."/>
            <person name="Smanski M.J."/>
            <person name="Chevrette M.G."/>
            <person name="De Carvalho L.P.S."/>
            <person name="Shen B."/>
        </authorList>
    </citation>
    <scope>NUCLEOTIDE SEQUENCE [LARGE SCALE GENOMIC DNA]</scope>
    <source>
        <strain evidence="2 3">NPDC012605</strain>
    </source>
</reference>
<dbReference type="InterPro" id="IPR034139">
    <property type="entry name" value="TOPRIM_OLD"/>
</dbReference>
<feature type="domain" description="OLD protein-like TOPRIM" evidence="1">
    <location>
        <begin position="42"/>
        <end position="104"/>
    </location>
</feature>
<evidence type="ECO:0000313" key="3">
    <source>
        <dbReference type="Proteomes" id="UP001602370"/>
    </source>
</evidence>
<sequence>METTTGRFRAAVREWAADGSAASAASAAAEVARDVAAGTELRTAVLVEGVSDHVALDALAARHGRSLDAEGIAVIPLGGATNIGRFVHLLGPRGLGVTLAGLCDAGEEGHFSRALEREGLGHDLARADMEPLGFYVCDADLEQELIRSLGAESVQRVVDAQGDLRAFRIFQKQPAQRERDVERQLRRFMGTISGRKSQYARSLVDALDLAEVPRPLDRLLAHVSPSAR</sequence>
<keyword evidence="3" id="KW-1185">Reference proteome</keyword>
<dbReference type="CDD" id="cd01026">
    <property type="entry name" value="TOPRIM_OLD"/>
    <property type="match status" value="1"/>
</dbReference>
<evidence type="ECO:0000313" key="2">
    <source>
        <dbReference type="EMBL" id="MFF5922922.1"/>
    </source>
</evidence>
<dbReference type="EMBL" id="JBIBDZ010000012">
    <property type="protein sequence ID" value="MFF5922922.1"/>
    <property type="molecule type" value="Genomic_DNA"/>
</dbReference>
<protein>
    <submittedName>
        <fullName evidence="2">TOPRIM nucleotidyl transferase/hydrolase domain-containing protein</fullName>
    </submittedName>
</protein>
<name>A0ABW6XZG7_9ACTN</name>
<dbReference type="RefSeq" id="WP_388310379.1">
    <property type="nucleotide sequence ID" value="NZ_JBIBDZ010000012.1"/>
</dbReference>
<dbReference type="GO" id="GO:0016740">
    <property type="term" value="F:transferase activity"/>
    <property type="evidence" value="ECO:0007669"/>
    <property type="project" value="UniProtKB-KW"/>
</dbReference>
<proteinExistence type="predicted"/>
<dbReference type="Pfam" id="PF20469">
    <property type="entry name" value="OLD-like_TOPRIM"/>
    <property type="match status" value="1"/>
</dbReference>
<keyword evidence="2" id="KW-0808">Transferase</keyword>